<accession>A0A2D6LQF0</accession>
<protein>
    <submittedName>
        <fullName evidence="4">Protease</fullName>
    </submittedName>
</protein>
<dbReference type="InterPro" id="IPR001539">
    <property type="entry name" value="Peptidase_U32"/>
</dbReference>
<name>A0A2D6LQF0_9ARCH</name>
<gene>
    <name evidence="4" type="ORF">CL944_03025</name>
</gene>
<dbReference type="PANTHER" id="PTHR30217">
    <property type="entry name" value="PEPTIDASE U32 FAMILY"/>
    <property type="match status" value="1"/>
</dbReference>
<reference evidence="5" key="1">
    <citation type="submission" date="2017-09" db="EMBL/GenBank/DDBJ databases">
        <title>The Reconstruction of 2,631 Draft Metagenome-Assembled Genomes from the Global Oceans.</title>
        <authorList>
            <person name="Tully B.J."/>
            <person name="Graham E.D."/>
            <person name="Heidelberg J.F."/>
        </authorList>
    </citation>
    <scope>NUCLEOTIDE SEQUENCE [LARGE SCALE GENOMIC DNA]</scope>
</reference>
<comment type="caution">
    <text evidence="4">The sequence shown here is derived from an EMBL/GenBank/DDBJ whole genome shotgun (WGS) entry which is preliminary data.</text>
</comment>
<sequence>MEKPELLVGVANFSCAIAAVKNGADAVYFGVKGFNMRDLGTNFKTSELKKLMSYLRENKVKGYLALNTVVFEEEMKEMEKVLVQAKKAKVDAVICSDLGVLSIVKKLKLEPHISTQASIGNSIALQQYKDLGAERIVLARELSLDQINKITKNAKNLGIEVEIFVHGAMCIAVSGRCFMSHELFGKSANKGECLQVCRRAYFFDGHKGSEKKELEIRGDTILSPKDMKTIEFLDKIIASGVSSLKIEGRTKPSDYVVAVTKCYREAIDSVFDKTFSKKKIIVWDKELSKVFNRGFSTGFFLRKPDKNDLTDKQGSKQTQRKVMVGTVKKYYAKAGVAEVKLIENISISDKIVFEGATTFLEQDLTSMQINHTELKRAKKSQKVGIKVSERVRENDKVFVLEKK</sequence>
<dbReference type="AlphaFoldDB" id="A0A2D6LQF0"/>
<dbReference type="PROSITE" id="PS01276">
    <property type="entry name" value="PEPTIDASE_U32"/>
    <property type="match status" value="1"/>
</dbReference>
<comment type="similarity">
    <text evidence="3">Belongs to the peptidase U32 family.</text>
</comment>
<evidence type="ECO:0000256" key="2">
    <source>
        <dbReference type="ARBA" id="ARBA00022801"/>
    </source>
</evidence>
<organism evidence="4 5">
    <name type="scientific">Candidatus Iainarchaeum sp</name>
    <dbReference type="NCBI Taxonomy" id="3101447"/>
    <lineage>
        <taxon>Archaea</taxon>
        <taxon>Candidatus Iainarchaeota</taxon>
        <taxon>Candidatus Iainarchaeia</taxon>
        <taxon>Candidatus Iainarchaeales</taxon>
        <taxon>Candidatus Iainarchaeaceae</taxon>
        <taxon>Candidatus Iainarchaeum</taxon>
    </lineage>
</organism>
<evidence type="ECO:0000313" key="4">
    <source>
        <dbReference type="EMBL" id="MAG18420.1"/>
    </source>
</evidence>
<keyword evidence="2" id="KW-0378">Hydrolase</keyword>
<evidence type="ECO:0000313" key="5">
    <source>
        <dbReference type="Proteomes" id="UP000226712"/>
    </source>
</evidence>
<dbReference type="PANTHER" id="PTHR30217:SF6">
    <property type="entry name" value="TRNA HYDROXYLATION PROTEIN P"/>
    <property type="match status" value="1"/>
</dbReference>
<dbReference type="Pfam" id="PF01136">
    <property type="entry name" value="Peptidase_U32"/>
    <property type="match status" value="1"/>
</dbReference>
<dbReference type="Proteomes" id="UP000226712">
    <property type="component" value="Unassembled WGS sequence"/>
</dbReference>
<dbReference type="InterPro" id="IPR051454">
    <property type="entry name" value="RNA/ubiquinone_mod_enzymes"/>
</dbReference>
<dbReference type="GO" id="GO:0008233">
    <property type="term" value="F:peptidase activity"/>
    <property type="evidence" value="ECO:0007669"/>
    <property type="project" value="UniProtKB-KW"/>
</dbReference>
<evidence type="ECO:0000256" key="1">
    <source>
        <dbReference type="ARBA" id="ARBA00022670"/>
    </source>
</evidence>
<proteinExistence type="inferred from homology"/>
<dbReference type="EMBL" id="NZBD01000016">
    <property type="protein sequence ID" value="MAG18420.1"/>
    <property type="molecule type" value="Genomic_DNA"/>
</dbReference>
<evidence type="ECO:0000256" key="3">
    <source>
        <dbReference type="ARBA" id="ARBA00038374"/>
    </source>
</evidence>
<dbReference type="GO" id="GO:0006508">
    <property type="term" value="P:proteolysis"/>
    <property type="evidence" value="ECO:0007669"/>
    <property type="project" value="UniProtKB-KW"/>
</dbReference>
<keyword evidence="1 4" id="KW-0645">Protease</keyword>